<evidence type="ECO:0000256" key="3">
    <source>
        <dbReference type="ARBA" id="ARBA00022692"/>
    </source>
</evidence>
<dbReference type="Pfam" id="PF04117">
    <property type="entry name" value="Mpv17_PMP22"/>
    <property type="match status" value="1"/>
</dbReference>
<proteinExistence type="inferred from homology"/>
<evidence type="ECO:0000256" key="2">
    <source>
        <dbReference type="ARBA" id="ARBA00006824"/>
    </source>
</evidence>
<comment type="subcellular location">
    <subcellularLocation>
        <location evidence="1">Membrane</location>
        <topology evidence="1">Multi-pass membrane protein</topology>
    </subcellularLocation>
</comment>
<dbReference type="GO" id="GO:0015267">
    <property type="term" value="F:channel activity"/>
    <property type="evidence" value="ECO:0007669"/>
    <property type="project" value="TreeGrafter"/>
</dbReference>
<keyword evidence="3 7" id="KW-0812">Transmembrane</keyword>
<accession>A0A9N9X650</accession>
<dbReference type="GO" id="GO:0016020">
    <property type="term" value="C:membrane"/>
    <property type="evidence" value="ECO:0007669"/>
    <property type="project" value="UniProtKB-SubCell"/>
</dbReference>
<reference evidence="8" key="1">
    <citation type="submission" date="2022-01" db="EMBL/GenBank/DDBJ databases">
        <authorList>
            <person name="King R."/>
        </authorList>
    </citation>
    <scope>NUCLEOTIDE SEQUENCE</scope>
</reference>
<keyword evidence="5 7" id="KW-0472">Membrane</keyword>
<evidence type="ECO:0000313" key="8">
    <source>
        <dbReference type="EMBL" id="CAG9826249.1"/>
    </source>
</evidence>
<protein>
    <recommendedName>
        <fullName evidence="6">Mitochondrial inner membrane protein Mpv17</fullName>
    </recommendedName>
</protein>
<dbReference type="PANTHER" id="PTHR11266">
    <property type="entry name" value="PEROXISOMAL MEMBRANE PROTEIN 2, PXMP2 MPV17"/>
    <property type="match status" value="1"/>
</dbReference>
<dbReference type="AlphaFoldDB" id="A0A9N9X650"/>
<keyword evidence="4 7" id="KW-1133">Transmembrane helix</keyword>
<comment type="similarity">
    <text evidence="2 7">Belongs to the peroxisomal membrane protein PXMP2/4 family.</text>
</comment>
<evidence type="ECO:0000256" key="4">
    <source>
        <dbReference type="ARBA" id="ARBA00022989"/>
    </source>
</evidence>
<feature type="transmembrane region" description="Helical" evidence="7">
    <location>
        <begin position="155"/>
        <end position="173"/>
    </location>
</feature>
<dbReference type="OrthoDB" id="430207at2759"/>
<sequence length="185" mass="21038">MNIIKNFMKYYNGLLKTNFVLVQSVQSGILCGSGDVIAQVVAERKSLKNIDLHRTGCFLVLGSCFIGPVITVWYRYLSKKLGDKGKFVALKKVAADQLLFVPPFQIALISTINTIQGRNLEFTKEQLKLKYTDILIANYKLWPAVQIVNFYLVPLNYQVLLVQCVALFWNAYVSWKTQHGIVKDN</sequence>
<name>A0A9N9X650_DIABA</name>
<dbReference type="InterPro" id="IPR007248">
    <property type="entry name" value="Mpv17_PMP22"/>
</dbReference>
<gene>
    <name evidence="8" type="ORF">DIABBA_LOCUS385</name>
</gene>
<keyword evidence="9" id="KW-1185">Reference proteome</keyword>
<evidence type="ECO:0000313" key="9">
    <source>
        <dbReference type="Proteomes" id="UP001153709"/>
    </source>
</evidence>
<organism evidence="8 9">
    <name type="scientific">Diabrotica balteata</name>
    <name type="common">Banded cucumber beetle</name>
    <dbReference type="NCBI Taxonomy" id="107213"/>
    <lineage>
        <taxon>Eukaryota</taxon>
        <taxon>Metazoa</taxon>
        <taxon>Ecdysozoa</taxon>
        <taxon>Arthropoda</taxon>
        <taxon>Hexapoda</taxon>
        <taxon>Insecta</taxon>
        <taxon>Pterygota</taxon>
        <taxon>Neoptera</taxon>
        <taxon>Endopterygota</taxon>
        <taxon>Coleoptera</taxon>
        <taxon>Polyphaga</taxon>
        <taxon>Cucujiformia</taxon>
        <taxon>Chrysomeloidea</taxon>
        <taxon>Chrysomelidae</taxon>
        <taxon>Galerucinae</taxon>
        <taxon>Diabroticina</taxon>
        <taxon>Diabroticites</taxon>
        <taxon>Diabrotica</taxon>
    </lineage>
</organism>
<dbReference type="PANTHER" id="PTHR11266:SF17">
    <property type="entry name" value="PROTEIN MPV17"/>
    <property type="match status" value="1"/>
</dbReference>
<evidence type="ECO:0000256" key="1">
    <source>
        <dbReference type="ARBA" id="ARBA00004141"/>
    </source>
</evidence>
<evidence type="ECO:0000256" key="6">
    <source>
        <dbReference type="ARBA" id="ARBA00049743"/>
    </source>
</evidence>
<dbReference type="EMBL" id="OU898276">
    <property type="protein sequence ID" value="CAG9826249.1"/>
    <property type="molecule type" value="Genomic_DNA"/>
</dbReference>
<feature type="transmembrane region" description="Helical" evidence="7">
    <location>
        <begin position="55"/>
        <end position="76"/>
    </location>
</feature>
<evidence type="ECO:0000256" key="7">
    <source>
        <dbReference type="RuleBase" id="RU363053"/>
    </source>
</evidence>
<dbReference type="Proteomes" id="UP001153709">
    <property type="component" value="Chromosome 1"/>
</dbReference>
<dbReference type="GO" id="GO:1901858">
    <property type="term" value="P:regulation of mitochondrial DNA metabolic process"/>
    <property type="evidence" value="ECO:0007669"/>
    <property type="project" value="TreeGrafter"/>
</dbReference>
<evidence type="ECO:0000256" key="5">
    <source>
        <dbReference type="ARBA" id="ARBA00023136"/>
    </source>
</evidence>
<dbReference type="GO" id="GO:0005739">
    <property type="term" value="C:mitochondrion"/>
    <property type="evidence" value="ECO:0007669"/>
    <property type="project" value="TreeGrafter"/>
</dbReference>